<gene>
    <name evidence="1" type="ORF">QAD02_006100</name>
</gene>
<sequence>MISEKFDESKYIDNIFYFPQAFTILRNMNKKVSPCDDFYEYACGNYKKDVDVSEHQSQINPRLEIFEHIMHQLRDGFEIGQQPVFPKSIQKLSLFYKNCKNEDLRNQNSVKELIEMIDQVGGWPIIRKSWDGSKFEWSKLTMELQDAGLFHNMFIKVFYEKSQEDKNKYIIRLDGYHTKIPANTLLKGIRNAHVQAYYDLMVALAIEFGADPEKAKLNFLKVLDFEIEFAQIQIEYEQRKASGLSSLQPITISDLQQNCHSKVKWLRYISKILMLPEFPHTSTEIHESSPGLACALLNLFDRTDERILANYAMWTLVYEYSSLLSSRIRNLYDRYLDKMWKGSAPIHPPIWMQCVQTAKRQMHLAAGSLYVSLYVNKHVNVKNNAKEIVDYIEKSIWNMFEKVEWMSPQTKSAAMSKLKSMKYLIGYPEEILDSGKLDDFYQSLDIHPTSYLKSEINLNRFYNKKKYDKLREVSSWSDKLDWTGAYGDSSNVNAYYNSRDNAFVVLAGILQGAYFDETNPKYMNFATIGSVIGHEMMHAFDNNGRRFDRNGNRFNWWDHKTEQEFSKRQQCFVNQYNALFPPGTFSANAMAAVGENIADSEGLRQAYLAYELWLTNHSQESKLEGLSDFSPKQMFWLSYANTHCAKLNSRVSQRLDSHAPGRLRVLLPLSNSAEFARDFGCGTNGLMTRGTKCSIWG</sequence>
<evidence type="ECO:0000313" key="1">
    <source>
        <dbReference type="EMBL" id="KAJ8664438.1"/>
    </source>
</evidence>
<comment type="caution">
    <text evidence="1">The sequence shown here is derived from an EMBL/GenBank/DDBJ whole genome shotgun (WGS) entry which is preliminary data.</text>
</comment>
<organism evidence="1 2">
    <name type="scientific">Eretmocerus hayati</name>
    <dbReference type="NCBI Taxonomy" id="131215"/>
    <lineage>
        <taxon>Eukaryota</taxon>
        <taxon>Metazoa</taxon>
        <taxon>Ecdysozoa</taxon>
        <taxon>Arthropoda</taxon>
        <taxon>Hexapoda</taxon>
        <taxon>Insecta</taxon>
        <taxon>Pterygota</taxon>
        <taxon>Neoptera</taxon>
        <taxon>Endopterygota</taxon>
        <taxon>Hymenoptera</taxon>
        <taxon>Apocrita</taxon>
        <taxon>Proctotrupomorpha</taxon>
        <taxon>Chalcidoidea</taxon>
        <taxon>Aphelinidae</taxon>
        <taxon>Aphelininae</taxon>
        <taxon>Eretmocerus</taxon>
    </lineage>
</organism>
<dbReference type="EMBL" id="CM056744">
    <property type="protein sequence ID" value="KAJ8664438.1"/>
    <property type="molecule type" value="Genomic_DNA"/>
</dbReference>
<proteinExistence type="predicted"/>
<keyword evidence="2" id="KW-1185">Reference proteome</keyword>
<dbReference type="Proteomes" id="UP001239111">
    <property type="component" value="Chromosome 4"/>
</dbReference>
<protein>
    <submittedName>
        <fullName evidence="1">Uncharacterized protein</fullName>
    </submittedName>
</protein>
<reference evidence="1" key="1">
    <citation type="submission" date="2023-04" db="EMBL/GenBank/DDBJ databases">
        <title>A chromosome-level genome assembly of the parasitoid wasp Eretmocerus hayati.</title>
        <authorList>
            <person name="Zhong Y."/>
            <person name="Liu S."/>
            <person name="Liu Y."/>
        </authorList>
    </citation>
    <scope>NUCLEOTIDE SEQUENCE</scope>
    <source>
        <strain evidence="1">ZJU_SS_LIU_2023</strain>
    </source>
</reference>
<evidence type="ECO:0000313" key="2">
    <source>
        <dbReference type="Proteomes" id="UP001239111"/>
    </source>
</evidence>
<name>A0ACC2N0F4_9HYME</name>
<accession>A0ACC2N0F4</accession>